<reference evidence="2" key="1">
    <citation type="submission" date="2021-02" db="EMBL/GenBank/DDBJ databases">
        <authorList>
            <person name="Dougan E. K."/>
            <person name="Rhodes N."/>
            <person name="Thang M."/>
            <person name="Chan C."/>
        </authorList>
    </citation>
    <scope>NUCLEOTIDE SEQUENCE</scope>
</reference>
<evidence type="ECO:0000256" key="1">
    <source>
        <dbReference type="SAM" id="MobiDB-lite"/>
    </source>
</evidence>
<feature type="region of interest" description="Disordered" evidence="1">
    <location>
        <begin position="138"/>
        <end position="319"/>
    </location>
</feature>
<organism evidence="2 3">
    <name type="scientific">Symbiodinium pilosum</name>
    <name type="common">Dinoflagellate</name>
    <dbReference type="NCBI Taxonomy" id="2952"/>
    <lineage>
        <taxon>Eukaryota</taxon>
        <taxon>Sar</taxon>
        <taxon>Alveolata</taxon>
        <taxon>Dinophyceae</taxon>
        <taxon>Suessiales</taxon>
        <taxon>Symbiodiniaceae</taxon>
        <taxon>Symbiodinium</taxon>
    </lineage>
</organism>
<dbReference type="EMBL" id="CAJNIZ010046304">
    <property type="protein sequence ID" value="CAE7744742.1"/>
    <property type="molecule type" value="Genomic_DNA"/>
</dbReference>
<gene>
    <name evidence="2" type="ORF">SPIL2461_LOCUS21483</name>
</gene>
<evidence type="ECO:0000313" key="3">
    <source>
        <dbReference type="Proteomes" id="UP000649617"/>
    </source>
</evidence>
<dbReference type="OrthoDB" id="421118at2759"/>
<feature type="compositionally biased region" description="Acidic residues" evidence="1">
    <location>
        <begin position="305"/>
        <end position="319"/>
    </location>
</feature>
<dbReference type="Proteomes" id="UP000649617">
    <property type="component" value="Unassembled WGS sequence"/>
</dbReference>
<name>A0A812XMS5_SYMPI</name>
<accession>A0A812XMS5</accession>
<dbReference type="AlphaFoldDB" id="A0A812XMS5"/>
<evidence type="ECO:0000313" key="2">
    <source>
        <dbReference type="EMBL" id="CAE7744742.1"/>
    </source>
</evidence>
<feature type="compositionally biased region" description="Acidic residues" evidence="1">
    <location>
        <begin position="220"/>
        <end position="229"/>
    </location>
</feature>
<feature type="compositionally biased region" description="Low complexity" evidence="1">
    <location>
        <begin position="263"/>
        <end position="274"/>
    </location>
</feature>
<proteinExistence type="predicted"/>
<protein>
    <submittedName>
        <fullName evidence="2">Uncharacterized protein</fullName>
    </submittedName>
</protein>
<keyword evidence="3" id="KW-1185">Reference proteome</keyword>
<comment type="caution">
    <text evidence="2">The sequence shown here is derived from an EMBL/GenBank/DDBJ whole genome shotgun (WGS) entry which is preliminary data.</text>
</comment>
<feature type="non-terminal residue" evidence="2">
    <location>
        <position position="1"/>
    </location>
</feature>
<sequence>MSRRRAVPAAAPTLIDGACCSELNFAAAFENLDNYVYFVVYGDDGNELGCAVAEILNRFERDSEGAYLELKYLGCSDGYYRWYFQHEGQRGGLPRGACHHLCRRHVTRCSRANSDPKVIHIQKWSPVSRQEASDLLEGWGDGLLPSEPVRPPASSPASTTKAKTKAKKPSGQMSLPAPVEEVDDGEEEAEAEEDEPQVPSRPPLKRRRRKPAKVAALDAMLDEPEEDYEQAAGVDSQAEQRLQLLRRRLQGKKEETKTSKSPAAVLAQRASSAAEGSRKRKPRENVLKALGRALVGKSRGSRDVESEEDSEFEDDTDEDGYELAKGDWQAKRRRLRKIADERPGHLLARTLASLHEQLAATTGEESKDPLAPIMAIDLVLRGKIDSAADVMVQRVKSILMTVRDGSSQCGQYLELIPDHDSLGVSFEESSFAREQ</sequence>
<feature type="compositionally biased region" description="Acidic residues" evidence="1">
    <location>
        <begin position="180"/>
        <end position="196"/>
    </location>
</feature>
<feature type="compositionally biased region" description="Basic residues" evidence="1">
    <location>
        <begin position="203"/>
        <end position="212"/>
    </location>
</feature>